<reference evidence="3 4" key="1">
    <citation type="submission" date="2022-07" db="EMBL/GenBank/DDBJ databases">
        <title>Degradation activity of malathion, p-nitrophenol and potential low-temperature adaptation strategy of Rhodococcus sp. FXJ9.536.</title>
        <authorList>
            <person name="Huang J."/>
            <person name="Huang Y."/>
        </authorList>
    </citation>
    <scope>NUCLEOTIDE SEQUENCE [LARGE SCALE GENOMIC DNA]</scope>
    <source>
        <strain evidence="3 4">FXJ9.536</strain>
    </source>
</reference>
<accession>A0ABT1QDS8</accession>
<feature type="domain" description="4Fe-4S Wbl-type" evidence="2">
    <location>
        <begin position="103"/>
        <end position="168"/>
    </location>
</feature>
<evidence type="ECO:0000256" key="1">
    <source>
        <dbReference type="SAM" id="MobiDB-lite"/>
    </source>
</evidence>
<feature type="region of interest" description="Disordered" evidence="1">
    <location>
        <begin position="52"/>
        <end position="78"/>
    </location>
</feature>
<dbReference type="EMBL" id="JANFQF010000011">
    <property type="protein sequence ID" value="MCQ4120443.1"/>
    <property type="molecule type" value="Genomic_DNA"/>
</dbReference>
<evidence type="ECO:0000313" key="3">
    <source>
        <dbReference type="EMBL" id="MCQ4120443.1"/>
    </source>
</evidence>
<dbReference type="RefSeq" id="WP_255969802.1">
    <property type="nucleotide sequence ID" value="NZ_JANFQF010000011.1"/>
</dbReference>
<evidence type="ECO:0000259" key="2">
    <source>
        <dbReference type="PROSITE" id="PS51674"/>
    </source>
</evidence>
<evidence type="ECO:0000313" key="4">
    <source>
        <dbReference type="Proteomes" id="UP001524501"/>
    </source>
</evidence>
<organism evidence="3 4">
    <name type="scientific">Rhodococcus tibetensis</name>
    <dbReference type="NCBI Taxonomy" id="2965064"/>
    <lineage>
        <taxon>Bacteria</taxon>
        <taxon>Bacillati</taxon>
        <taxon>Actinomycetota</taxon>
        <taxon>Actinomycetes</taxon>
        <taxon>Mycobacteriales</taxon>
        <taxon>Nocardiaceae</taxon>
        <taxon>Rhodococcus</taxon>
    </lineage>
</organism>
<dbReference type="Proteomes" id="UP001524501">
    <property type="component" value="Unassembled WGS sequence"/>
</dbReference>
<name>A0ABT1QDS8_9NOCA</name>
<sequence length="263" mass="29169">MPSPTDEQVTETIAELERLGVPVTASRAEAQRSLREADRGASTDRLRAALNARKARAGLTPRNSDASATPKRKAVSALDERVRQRKTIEVLVGLIDPRLRGAACVGRHELFDDRHENEQESDRAARHAAAARICARCPVRTACRDVAAEHSRHIEGVWAGQLQNTTPQAGRSAVHERIARHDHAWFPAAQQRTHEWNRFSCCPPYFPGTHNPGLATLERRHVDRHTPSIAVHAEPEHRAKRSRLDRCLVARCLRPAGAQGAPS</sequence>
<comment type="caution">
    <text evidence="3">The sequence shown here is derived from an EMBL/GenBank/DDBJ whole genome shotgun (WGS) entry which is preliminary data.</text>
</comment>
<dbReference type="Pfam" id="PF02467">
    <property type="entry name" value="Whib"/>
    <property type="match status" value="1"/>
</dbReference>
<protein>
    <submittedName>
        <fullName evidence="3">WhiB family transcriptional regulator</fullName>
    </submittedName>
</protein>
<dbReference type="PROSITE" id="PS51674">
    <property type="entry name" value="4FE4S_WBL"/>
    <property type="match status" value="1"/>
</dbReference>
<dbReference type="InterPro" id="IPR034768">
    <property type="entry name" value="4FE4S_WBL"/>
</dbReference>
<proteinExistence type="predicted"/>
<gene>
    <name evidence="3" type="ORF">NOF53_14905</name>
</gene>
<keyword evidence="4" id="KW-1185">Reference proteome</keyword>